<dbReference type="Proteomes" id="UP000827445">
    <property type="component" value="Segment"/>
</dbReference>
<reference evidence="2 3" key="1">
    <citation type="journal article" date="2021" name="Microbiol. Resour. Announc.">
        <title>Genome Sequences of Bacteriophages cd2, cd3, and cd4, which Specifically Target Carnobacterium divergens.</title>
        <authorList>
            <person name="Zhang P."/>
            <person name="Britton A.P."/>
            <person name="Visser K.A."/>
            <person name="Welke C.A."/>
            <person name="Wassink H."/>
            <person name="Prins E."/>
            <person name="Yang X."/>
            <person name="Martin-Visscher L.A."/>
        </authorList>
    </citation>
    <scope>NUCLEOTIDE SEQUENCE [LARGE SCALE GENOMIC DNA]</scope>
    <source>
        <strain evidence="3">cd2</strain>
    </source>
</reference>
<keyword evidence="1" id="KW-0175">Coiled coil</keyword>
<dbReference type="EMBL" id="MZ398135">
    <property type="protein sequence ID" value="QXP45216.1"/>
    <property type="molecule type" value="Genomic_DNA"/>
</dbReference>
<proteinExistence type="predicted"/>
<feature type="coiled-coil region" evidence="1">
    <location>
        <begin position="47"/>
        <end position="74"/>
    </location>
</feature>
<name>A0AAE7SQY1_9CAUD</name>
<evidence type="ECO:0000313" key="3">
    <source>
        <dbReference type="Proteomes" id="UP000827445"/>
    </source>
</evidence>
<protein>
    <submittedName>
        <fullName evidence="2">Uncharacterized protein</fullName>
    </submittedName>
</protein>
<sequence length="106" mass="12402">MNNINDRKSELEKLSKEQLVNKVLESEATAQKTLREVQCTFFKFNDMKRAYTQADQSETNLEKLENINEFYRLRDSVELNLRGVQSSVKSLADVPKPKNYIGMRQK</sequence>
<accession>A0AAE7SQY1</accession>
<gene>
    <name evidence="2" type="ORF">cd2_090</name>
</gene>
<evidence type="ECO:0000256" key="1">
    <source>
        <dbReference type="SAM" id="Coils"/>
    </source>
</evidence>
<organism evidence="2 3">
    <name type="scientific">Carnobacterium phage cd2</name>
    <dbReference type="NCBI Taxonomy" id="2849244"/>
    <lineage>
        <taxon>Viruses</taxon>
        <taxon>Duplodnaviria</taxon>
        <taxon>Heunggongvirae</taxon>
        <taxon>Uroviricota</taxon>
        <taxon>Caudoviricetes</taxon>
        <taxon>Carnodivirus</taxon>
        <taxon>Carnodivirus cd2-like</taxon>
    </lineage>
</organism>
<evidence type="ECO:0000313" key="2">
    <source>
        <dbReference type="EMBL" id="QXP45216.1"/>
    </source>
</evidence>
<keyword evidence="3" id="KW-1185">Reference proteome</keyword>